<dbReference type="EMBL" id="PP750868">
    <property type="protein sequence ID" value="XBM95158.1"/>
    <property type="molecule type" value="Genomic_DNA"/>
</dbReference>
<protein>
    <recommendedName>
        <fullName evidence="3">Holin</fullName>
    </recommendedName>
</protein>
<accession>A0AAU7GZP6</accession>
<sequence>MSKNANVTVADAVAQAAEEKLVTVPQQNTDSTTEEKNVTADEKKTDETPELKVVDGEKKTLGQRLDAGIAKLRENRKTVLIAGASITAAAVAFAKFARKQVEEVIVETTVVTTEATDENTDGESAA</sequence>
<organism evidence="2">
    <name type="scientific">Streptomyces phage Scarif</name>
    <dbReference type="NCBI Taxonomy" id="3158858"/>
    <lineage>
        <taxon>Viruses</taxon>
        <taxon>Duplodnaviria</taxon>
        <taxon>Heunggongvirae</taxon>
        <taxon>Uroviricota</taxon>
        <taxon>Caudoviricetes</taxon>
    </lineage>
</organism>
<proteinExistence type="predicted"/>
<evidence type="ECO:0008006" key="3">
    <source>
        <dbReference type="Google" id="ProtNLM"/>
    </source>
</evidence>
<evidence type="ECO:0000256" key="1">
    <source>
        <dbReference type="SAM" id="MobiDB-lite"/>
    </source>
</evidence>
<feature type="region of interest" description="Disordered" evidence="1">
    <location>
        <begin position="20"/>
        <end position="49"/>
    </location>
</feature>
<gene>
    <name evidence="2" type="ORF">Scarif_00049</name>
</gene>
<feature type="compositionally biased region" description="Basic and acidic residues" evidence="1">
    <location>
        <begin position="33"/>
        <end position="49"/>
    </location>
</feature>
<reference evidence="2" key="1">
    <citation type="submission" date="2024-05" db="EMBL/GenBank/DDBJ databases">
        <title>Isolation and characterization of the new Streptomyces phages Kamino, Geonosis, Abafar and Scarif infecting a broad range of host species.</title>
        <authorList>
            <person name="Rackow B."/>
            <person name="Rolland C."/>
            <person name="Mohnen I."/>
            <person name="Wittmann J."/>
            <person name="Muesken M."/>
            <person name="Overmann J."/>
            <person name="Frunzke J."/>
        </authorList>
    </citation>
    <scope>NUCLEOTIDE SEQUENCE</scope>
</reference>
<name>A0AAU7GZP6_9CAUD</name>
<evidence type="ECO:0000313" key="2">
    <source>
        <dbReference type="EMBL" id="XBM95158.1"/>
    </source>
</evidence>